<comment type="caution">
    <text evidence="2">The sequence shown here is derived from an EMBL/GenBank/DDBJ whole genome shotgun (WGS) entry which is preliminary data.</text>
</comment>
<keyword evidence="3" id="KW-1185">Reference proteome</keyword>
<gene>
    <name evidence="2" type="ORF">OU415_02495</name>
</gene>
<accession>A0ABT4UT99</accession>
<sequence length="111" mass="12887">MIDPTKIDDDPLHAWDWRADAQLAAHELDQHPNWDNFDHARNTIVNVLNYCSETLLLTISMSPEERYRVAAYYQYQIQRILLESHESDAENPAIADENTENGPHRTEPQGE</sequence>
<dbReference type="RefSeq" id="WP_270946850.1">
    <property type="nucleotide sequence ID" value="NZ_JAQGLA010000002.1"/>
</dbReference>
<evidence type="ECO:0000313" key="3">
    <source>
        <dbReference type="Proteomes" id="UP001210380"/>
    </source>
</evidence>
<proteinExistence type="predicted"/>
<dbReference type="Proteomes" id="UP001210380">
    <property type="component" value="Unassembled WGS sequence"/>
</dbReference>
<name>A0ABT4UT99_9PSEU</name>
<organism evidence="2 3">
    <name type="scientific">Saccharopolyspora oryzae</name>
    <dbReference type="NCBI Taxonomy" id="2997343"/>
    <lineage>
        <taxon>Bacteria</taxon>
        <taxon>Bacillati</taxon>
        <taxon>Actinomycetota</taxon>
        <taxon>Actinomycetes</taxon>
        <taxon>Pseudonocardiales</taxon>
        <taxon>Pseudonocardiaceae</taxon>
        <taxon>Saccharopolyspora</taxon>
    </lineage>
</organism>
<reference evidence="2 3" key="1">
    <citation type="submission" date="2022-11" db="EMBL/GenBank/DDBJ databases">
        <title>Draft genome sequence of Saccharopolyspora sp. WRP15-2 isolated from rhizosphere soils of wild rice in Thailand.</title>
        <authorList>
            <person name="Duangmal K."/>
            <person name="Kammanee S."/>
            <person name="Muangham S."/>
        </authorList>
    </citation>
    <scope>NUCLEOTIDE SEQUENCE [LARGE SCALE GENOMIC DNA]</scope>
    <source>
        <strain evidence="2 3">WRP15-2</strain>
    </source>
</reference>
<feature type="compositionally biased region" description="Basic and acidic residues" evidence="1">
    <location>
        <begin position="102"/>
        <end position="111"/>
    </location>
</feature>
<feature type="region of interest" description="Disordered" evidence="1">
    <location>
        <begin position="88"/>
        <end position="111"/>
    </location>
</feature>
<dbReference type="EMBL" id="JAQGLA010000002">
    <property type="protein sequence ID" value="MDA3624287.1"/>
    <property type="molecule type" value="Genomic_DNA"/>
</dbReference>
<evidence type="ECO:0000256" key="1">
    <source>
        <dbReference type="SAM" id="MobiDB-lite"/>
    </source>
</evidence>
<evidence type="ECO:0000313" key="2">
    <source>
        <dbReference type="EMBL" id="MDA3624287.1"/>
    </source>
</evidence>
<protein>
    <submittedName>
        <fullName evidence="2">Uncharacterized protein</fullName>
    </submittedName>
</protein>